<evidence type="ECO:0000256" key="1">
    <source>
        <dbReference type="ARBA" id="ARBA00008779"/>
    </source>
</evidence>
<dbReference type="InterPro" id="IPR003305">
    <property type="entry name" value="CenC_carb-bd"/>
</dbReference>
<dbReference type="Pfam" id="PF00884">
    <property type="entry name" value="Sulfatase"/>
    <property type="match status" value="1"/>
</dbReference>
<dbReference type="GO" id="GO:0016740">
    <property type="term" value="F:transferase activity"/>
    <property type="evidence" value="ECO:0007669"/>
    <property type="project" value="UniProtKB-KW"/>
</dbReference>
<reference evidence="10 11" key="1">
    <citation type="submission" date="2020-08" db="EMBL/GenBank/DDBJ databases">
        <title>Polaribacter sp. L12M9 isolated from gut of the Korean scallop.</title>
        <authorList>
            <person name="Jeong Y.S."/>
        </authorList>
    </citation>
    <scope>NUCLEOTIDE SEQUENCE [LARGE SCALE GENOMIC DNA]</scope>
    <source>
        <strain evidence="10 11">L12M9</strain>
    </source>
</reference>
<dbReference type="Pfam" id="PF02018">
    <property type="entry name" value="CBM_4_9"/>
    <property type="match status" value="1"/>
</dbReference>
<dbReference type="InterPro" id="IPR050738">
    <property type="entry name" value="Sulfatase"/>
</dbReference>
<evidence type="ECO:0000256" key="2">
    <source>
        <dbReference type="ARBA" id="ARBA00022723"/>
    </source>
</evidence>
<dbReference type="EMBL" id="CP060695">
    <property type="protein sequence ID" value="QNM84315.1"/>
    <property type="molecule type" value="Genomic_DNA"/>
</dbReference>
<accession>A0A7G9L6R6</accession>
<dbReference type="SUPFAM" id="SSF49785">
    <property type="entry name" value="Galactose-binding domain-like"/>
    <property type="match status" value="1"/>
</dbReference>
<feature type="domain" description="Secretion system C-terminal sorting" evidence="9">
    <location>
        <begin position="723"/>
        <end position="789"/>
    </location>
</feature>
<keyword evidence="10" id="KW-0808">Transferase</keyword>
<dbReference type="PANTHER" id="PTHR42693:SF53">
    <property type="entry name" value="ENDO-4-O-SULFATASE"/>
    <property type="match status" value="1"/>
</dbReference>
<evidence type="ECO:0000259" key="7">
    <source>
        <dbReference type="Pfam" id="PF00884"/>
    </source>
</evidence>
<dbReference type="KEGG" id="ppec:H9W90_08835"/>
<evidence type="ECO:0000256" key="3">
    <source>
        <dbReference type="ARBA" id="ARBA00022729"/>
    </source>
</evidence>
<comment type="similarity">
    <text evidence="1">Belongs to the sulfatase family.</text>
</comment>
<evidence type="ECO:0000313" key="11">
    <source>
        <dbReference type="Proteomes" id="UP000515808"/>
    </source>
</evidence>
<name>A0A7G9L6R6_9FLAO</name>
<dbReference type="GO" id="GO:0016798">
    <property type="term" value="F:hydrolase activity, acting on glycosyl bonds"/>
    <property type="evidence" value="ECO:0007669"/>
    <property type="project" value="InterPro"/>
</dbReference>
<feature type="domain" description="CBM-cenC" evidence="8">
    <location>
        <begin position="474"/>
        <end position="591"/>
    </location>
</feature>
<proteinExistence type="inferred from homology"/>
<dbReference type="PANTHER" id="PTHR42693">
    <property type="entry name" value="ARYLSULFATASE FAMILY MEMBER"/>
    <property type="match status" value="1"/>
</dbReference>
<evidence type="ECO:0000259" key="8">
    <source>
        <dbReference type="Pfam" id="PF02018"/>
    </source>
</evidence>
<dbReference type="InterPro" id="IPR017850">
    <property type="entry name" value="Alkaline_phosphatase_core_sf"/>
</dbReference>
<dbReference type="Gene3D" id="2.60.120.260">
    <property type="entry name" value="Galactose-binding domain-like"/>
    <property type="match status" value="1"/>
</dbReference>
<dbReference type="NCBIfam" id="TIGR04183">
    <property type="entry name" value="Por_Secre_tail"/>
    <property type="match status" value="1"/>
</dbReference>
<feature type="chain" id="PRO_5028917999" evidence="6">
    <location>
        <begin position="19"/>
        <end position="791"/>
    </location>
</feature>
<dbReference type="InterPro" id="IPR000917">
    <property type="entry name" value="Sulfatase_N"/>
</dbReference>
<dbReference type="SUPFAM" id="SSF53649">
    <property type="entry name" value="Alkaline phosphatase-like"/>
    <property type="match status" value="1"/>
</dbReference>
<keyword evidence="4 10" id="KW-0378">Hydrolase</keyword>
<evidence type="ECO:0000259" key="9">
    <source>
        <dbReference type="Pfam" id="PF18962"/>
    </source>
</evidence>
<dbReference type="InterPro" id="IPR008979">
    <property type="entry name" value="Galactose-bd-like_sf"/>
</dbReference>
<dbReference type="PROSITE" id="PS00523">
    <property type="entry name" value="SULFATASE_1"/>
    <property type="match status" value="1"/>
</dbReference>
<evidence type="ECO:0000256" key="4">
    <source>
        <dbReference type="ARBA" id="ARBA00022801"/>
    </source>
</evidence>
<dbReference type="RefSeq" id="WP_187481259.1">
    <property type="nucleotide sequence ID" value="NZ_CP060695.1"/>
</dbReference>
<feature type="signal peptide" evidence="6">
    <location>
        <begin position="1"/>
        <end position="18"/>
    </location>
</feature>
<dbReference type="GO" id="GO:0046872">
    <property type="term" value="F:metal ion binding"/>
    <property type="evidence" value="ECO:0007669"/>
    <property type="project" value="UniProtKB-KW"/>
</dbReference>
<dbReference type="AlphaFoldDB" id="A0A7G9L6R6"/>
<dbReference type="Pfam" id="PF18962">
    <property type="entry name" value="Por_Secre_tail"/>
    <property type="match status" value="1"/>
</dbReference>
<gene>
    <name evidence="10" type="ORF">H9W90_08835</name>
</gene>
<dbReference type="InterPro" id="IPR026444">
    <property type="entry name" value="Secre_tail"/>
</dbReference>
<feature type="domain" description="Sulfatase N-terminal" evidence="7">
    <location>
        <begin position="38"/>
        <end position="359"/>
    </location>
</feature>
<dbReference type="Gene3D" id="2.60.40.3080">
    <property type="match status" value="1"/>
</dbReference>
<dbReference type="GO" id="GO:0004065">
    <property type="term" value="F:arylsulfatase activity"/>
    <property type="evidence" value="ECO:0007669"/>
    <property type="project" value="TreeGrafter"/>
</dbReference>
<keyword evidence="5" id="KW-0106">Calcium</keyword>
<evidence type="ECO:0000256" key="6">
    <source>
        <dbReference type="SAM" id="SignalP"/>
    </source>
</evidence>
<protein>
    <submittedName>
        <fullName evidence="10">Sulfatase-like hydrolase/transferase</fullName>
    </submittedName>
</protein>
<keyword evidence="11" id="KW-1185">Reference proteome</keyword>
<dbReference type="Gene3D" id="3.30.1120.10">
    <property type="match status" value="1"/>
</dbReference>
<dbReference type="Proteomes" id="UP000515808">
    <property type="component" value="Chromosome"/>
</dbReference>
<dbReference type="InterPro" id="IPR024607">
    <property type="entry name" value="Sulfatase_CS"/>
</dbReference>
<evidence type="ECO:0000313" key="10">
    <source>
        <dbReference type="EMBL" id="QNM84315.1"/>
    </source>
</evidence>
<sequence length="791" mass="87430">MKKILLIGLLVTCSSLFGFNNKPASRNTNTVTNPPSQPNIIVIMVDDLGYADVSFNGSTEIPTPNIDRIANEGIKCTNAYVTYSVCGPSRAGFMTGRYPQRFGFERNPKYEPNQIAPGLPLSESTIAETLPEAYNTGVIGKWHLGAHPDNHPLNRGFDEFFGHLGGGHRYFANELTIQDSYSVHNENDSYRTWIMRDHNSVNPVGQKYLTEAFSDEAVSFIQNHAVNPDPFFLFLSYNAPHGPLQATQEYLDRFPTLSGDRKTYAAMVSAVDDGVGLILDQLVTSGIDSNTIVFFLSDNGGKTQYANNSPLRGGKSAAYEGGYRVPFAIRYNGTITPGIYNKQVSALDIYATAIALAGATQNPAKPLDGVNLIPYLTNVNTQEPHSEIYLRKFDQQRYAVTKDGYKLVSYFHTGIHELYDLDNDIGETTDIYNAKPEIVDELAYIREAWTSQLINPVFQGITNPPNYASPSPSDYLVNHNFELGNITGWNNWNNSITSTKVKSGTYAGLIKSNKTGSLKQIMELKANTAYQLKFWYKSDNSSGETAKIILQDEVTSTKFLDDVITTTGTFKEYDNTFTTGSEKNQISLSVWKDIAGNSNLYVDDFEIIEVGGSADQLRLKVESLLAMESGQTYQARAVEIPLTAWLGTKSWEIIDGTGSATIDYKGLITTVNDGTITLKVSSLHNPSIFDEIELTIGTPLGVESETASKHNLFSVVGSNVVDNTISIKTHAHLNKVTIQIFSLTGKLVYIKELNNLEQSNHTFELKNVSSGMYFLNLTTLNAQQTLKFIKN</sequence>
<organism evidence="10 11">
    <name type="scientific">Polaribacter pectinis</name>
    <dbReference type="NCBI Taxonomy" id="2738844"/>
    <lineage>
        <taxon>Bacteria</taxon>
        <taxon>Pseudomonadati</taxon>
        <taxon>Bacteroidota</taxon>
        <taxon>Flavobacteriia</taxon>
        <taxon>Flavobacteriales</taxon>
        <taxon>Flavobacteriaceae</taxon>
    </lineage>
</organism>
<keyword evidence="2" id="KW-0479">Metal-binding</keyword>
<evidence type="ECO:0000256" key="5">
    <source>
        <dbReference type="ARBA" id="ARBA00022837"/>
    </source>
</evidence>
<dbReference type="Gene3D" id="3.40.720.10">
    <property type="entry name" value="Alkaline Phosphatase, subunit A"/>
    <property type="match status" value="1"/>
</dbReference>
<keyword evidence="3 6" id="KW-0732">Signal</keyword>